<keyword evidence="2" id="KW-1185">Reference proteome</keyword>
<dbReference type="Proteomes" id="UP000326344">
    <property type="component" value="Unassembled WGS sequence"/>
</dbReference>
<organism evidence="1 2">
    <name type="scientific">Larkinella humicola</name>
    <dbReference type="NCBI Taxonomy" id="2607654"/>
    <lineage>
        <taxon>Bacteria</taxon>
        <taxon>Pseudomonadati</taxon>
        <taxon>Bacteroidota</taxon>
        <taxon>Cytophagia</taxon>
        <taxon>Cytophagales</taxon>
        <taxon>Spirosomataceae</taxon>
        <taxon>Larkinella</taxon>
    </lineage>
</organism>
<proteinExistence type="predicted"/>
<accession>A0A5N1JBI7</accession>
<sequence>MSIHNSSAKYHSFALHTGFWVKFSEGILDEIEKVEGVTGAYIGGDDWVSVDYDPNYDLIQLQQRLKIVVDEYTAKYNPNWPYESW</sequence>
<dbReference type="RefSeq" id="WP_150879431.1">
    <property type="nucleotide sequence ID" value="NZ_VTWS01000005.1"/>
</dbReference>
<comment type="caution">
    <text evidence="1">The sequence shown here is derived from an EMBL/GenBank/DDBJ whole genome shotgun (WGS) entry which is preliminary data.</text>
</comment>
<evidence type="ECO:0000313" key="1">
    <source>
        <dbReference type="EMBL" id="KAA9349841.1"/>
    </source>
</evidence>
<protein>
    <submittedName>
        <fullName evidence="1">Uncharacterized protein</fullName>
    </submittedName>
</protein>
<name>A0A5N1JBI7_9BACT</name>
<dbReference type="AlphaFoldDB" id="A0A5N1JBI7"/>
<dbReference type="EMBL" id="VTWS01000005">
    <property type="protein sequence ID" value="KAA9349841.1"/>
    <property type="molecule type" value="Genomic_DNA"/>
</dbReference>
<reference evidence="1 2" key="1">
    <citation type="submission" date="2019-09" db="EMBL/GenBank/DDBJ databases">
        <title>Genome Sequence of Larkinella sp MA1.</title>
        <authorList>
            <person name="Srinivasan S."/>
        </authorList>
    </citation>
    <scope>NUCLEOTIDE SEQUENCE [LARGE SCALE GENOMIC DNA]</scope>
    <source>
        <strain evidence="1 2">MA1</strain>
    </source>
</reference>
<gene>
    <name evidence="1" type="ORF">F0P93_20585</name>
</gene>
<evidence type="ECO:0000313" key="2">
    <source>
        <dbReference type="Proteomes" id="UP000326344"/>
    </source>
</evidence>